<evidence type="ECO:0000259" key="12">
    <source>
        <dbReference type="PROSITE" id="PS50109"/>
    </source>
</evidence>
<dbReference type="Proteomes" id="UP000430079">
    <property type="component" value="Unassembled WGS sequence"/>
</dbReference>
<dbReference type="Pfam" id="PF00672">
    <property type="entry name" value="HAMP"/>
    <property type="match status" value="1"/>
</dbReference>
<sequence>MRRFSLRAVPARWPRLTSRLTLRSRVTFWATSIVAVAMILASLGLLFGLRQSMWRNLDGTARQRVSDVASLIEHHQLLELIPSNGGDADVVEVVDSAGRVLARSDYETRPGAPSGLPHPLPPRLTRGHAETLHDLSIGDGGDFRVTGRATRIDGRPATIVAAVSLDQAQYTLSSLATGLAIGAPVLTVLVAWTIYRTAGRTLRPVETLRRQATDISATDLHRRLDLPASRDEVHALAVTLNDMLARLDEASAAQRRFVADAAHELRSPLTAIRSQLEVMATYPDPQRDPLVAAALLEDALRLNELVEDLLALARSEDPAARRPNTLTDLDEVVLAEVHRQRHLTLIEINARGVSAGRVRGDAEALRRVVRNLLDNARRHATHQVRVTLTTSADTVELTVSDDGSGIPATQRTRIFERFTRLDEARSREAGGSGLGLAIVGKVVTAHGGIARADEDPPPADGGLGGARLVIKLPRADAPDSSRSGRV</sequence>
<feature type="transmembrane region" description="Helical" evidence="11">
    <location>
        <begin position="175"/>
        <end position="195"/>
    </location>
</feature>
<dbReference type="PROSITE" id="PS50885">
    <property type="entry name" value="HAMP"/>
    <property type="match status" value="1"/>
</dbReference>
<evidence type="ECO:0000313" key="14">
    <source>
        <dbReference type="EMBL" id="GFE13266.1"/>
    </source>
</evidence>
<dbReference type="InterPro" id="IPR036097">
    <property type="entry name" value="HisK_dim/P_sf"/>
</dbReference>
<reference evidence="14 15" key="1">
    <citation type="submission" date="2019-12" db="EMBL/GenBank/DDBJ databases">
        <title>Whole genome shotgun sequence of Streptomyces hygroscopicus subsp. glebosus NBRC 13786.</title>
        <authorList>
            <person name="Ichikawa N."/>
            <person name="Kimura A."/>
            <person name="Kitahashi Y."/>
            <person name="Komaki H."/>
            <person name="Tamura T."/>
        </authorList>
    </citation>
    <scope>NUCLEOTIDE SEQUENCE [LARGE SCALE GENOMIC DNA]</scope>
    <source>
        <strain evidence="14 15">NBRC 13786</strain>
    </source>
</reference>
<protein>
    <recommendedName>
        <fullName evidence="3">histidine kinase</fullName>
        <ecNumber evidence="3">2.7.13.3</ecNumber>
    </recommendedName>
</protein>
<evidence type="ECO:0000256" key="6">
    <source>
        <dbReference type="ARBA" id="ARBA00022692"/>
    </source>
</evidence>
<keyword evidence="9" id="KW-0902">Two-component regulatory system</keyword>
<keyword evidence="15" id="KW-1185">Reference proteome</keyword>
<keyword evidence="5" id="KW-0808">Transferase</keyword>
<dbReference type="InterPro" id="IPR005467">
    <property type="entry name" value="His_kinase_dom"/>
</dbReference>
<dbReference type="InterPro" id="IPR003594">
    <property type="entry name" value="HATPase_dom"/>
</dbReference>
<evidence type="ECO:0000256" key="3">
    <source>
        <dbReference type="ARBA" id="ARBA00012438"/>
    </source>
</evidence>
<dbReference type="SUPFAM" id="SSF55874">
    <property type="entry name" value="ATPase domain of HSP90 chaperone/DNA topoisomerase II/histidine kinase"/>
    <property type="match status" value="1"/>
</dbReference>
<dbReference type="GO" id="GO:0000155">
    <property type="term" value="F:phosphorelay sensor kinase activity"/>
    <property type="evidence" value="ECO:0007669"/>
    <property type="project" value="InterPro"/>
</dbReference>
<evidence type="ECO:0000256" key="10">
    <source>
        <dbReference type="ARBA" id="ARBA00023136"/>
    </source>
</evidence>
<dbReference type="CDD" id="cd00082">
    <property type="entry name" value="HisKA"/>
    <property type="match status" value="1"/>
</dbReference>
<dbReference type="PRINTS" id="PR00344">
    <property type="entry name" value="BCTRLSENSOR"/>
</dbReference>
<dbReference type="EC" id="2.7.13.3" evidence="3"/>
<dbReference type="InterPro" id="IPR036890">
    <property type="entry name" value="HATPase_C_sf"/>
</dbReference>
<keyword evidence="6 11" id="KW-0812">Transmembrane</keyword>
<dbReference type="InterPro" id="IPR003660">
    <property type="entry name" value="HAMP_dom"/>
</dbReference>
<evidence type="ECO:0000256" key="7">
    <source>
        <dbReference type="ARBA" id="ARBA00022777"/>
    </source>
</evidence>
<organism evidence="14 15">
    <name type="scientific">Streptomyces glebosus</name>
    <dbReference type="NCBI Taxonomy" id="249580"/>
    <lineage>
        <taxon>Bacteria</taxon>
        <taxon>Bacillati</taxon>
        <taxon>Actinomycetota</taxon>
        <taxon>Actinomycetes</taxon>
        <taxon>Kitasatosporales</taxon>
        <taxon>Streptomycetaceae</taxon>
        <taxon>Streptomyces</taxon>
    </lineage>
</organism>
<dbReference type="InterPro" id="IPR004358">
    <property type="entry name" value="Sig_transdc_His_kin-like_C"/>
</dbReference>
<gene>
    <name evidence="14" type="ORF">Sgleb_13130</name>
</gene>
<comment type="caution">
    <text evidence="14">The sequence shown here is derived from an EMBL/GenBank/DDBJ whole genome shotgun (WGS) entry which is preliminary data.</text>
</comment>
<comment type="subcellular location">
    <subcellularLocation>
        <location evidence="2">Cell membrane</location>
    </subcellularLocation>
</comment>
<evidence type="ECO:0000256" key="11">
    <source>
        <dbReference type="SAM" id="Phobius"/>
    </source>
</evidence>
<feature type="domain" description="Histidine kinase" evidence="12">
    <location>
        <begin position="260"/>
        <end position="476"/>
    </location>
</feature>
<dbReference type="Pfam" id="PF00512">
    <property type="entry name" value="HisKA"/>
    <property type="match status" value="1"/>
</dbReference>
<dbReference type="Gene3D" id="6.10.340.10">
    <property type="match status" value="1"/>
</dbReference>
<accession>A0A640ST24</accession>
<dbReference type="PANTHER" id="PTHR45436:SF5">
    <property type="entry name" value="SENSOR HISTIDINE KINASE TRCS"/>
    <property type="match status" value="1"/>
</dbReference>
<evidence type="ECO:0000256" key="5">
    <source>
        <dbReference type="ARBA" id="ARBA00022679"/>
    </source>
</evidence>
<dbReference type="PROSITE" id="PS50109">
    <property type="entry name" value="HIS_KIN"/>
    <property type="match status" value="1"/>
</dbReference>
<evidence type="ECO:0000256" key="9">
    <source>
        <dbReference type="ARBA" id="ARBA00023012"/>
    </source>
</evidence>
<dbReference type="SMART" id="SM00304">
    <property type="entry name" value="HAMP"/>
    <property type="match status" value="1"/>
</dbReference>
<keyword evidence="8 11" id="KW-1133">Transmembrane helix</keyword>
<dbReference type="GO" id="GO:0005886">
    <property type="term" value="C:plasma membrane"/>
    <property type="evidence" value="ECO:0007669"/>
    <property type="project" value="UniProtKB-SubCell"/>
</dbReference>
<dbReference type="RefSeq" id="WP_191836788.1">
    <property type="nucleotide sequence ID" value="NZ_BLIO01000001.1"/>
</dbReference>
<dbReference type="SMART" id="SM00388">
    <property type="entry name" value="HisKA"/>
    <property type="match status" value="1"/>
</dbReference>
<feature type="domain" description="HAMP" evidence="13">
    <location>
        <begin position="199"/>
        <end position="252"/>
    </location>
</feature>
<evidence type="ECO:0000256" key="2">
    <source>
        <dbReference type="ARBA" id="ARBA00004236"/>
    </source>
</evidence>
<dbReference type="Gene3D" id="1.10.287.130">
    <property type="match status" value="1"/>
</dbReference>
<dbReference type="EMBL" id="BLIO01000001">
    <property type="protein sequence ID" value="GFE13266.1"/>
    <property type="molecule type" value="Genomic_DNA"/>
</dbReference>
<comment type="catalytic activity">
    <reaction evidence="1">
        <text>ATP + protein L-histidine = ADP + protein N-phospho-L-histidine.</text>
        <dbReference type="EC" id="2.7.13.3"/>
    </reaction>
</comment>
<dbReference type="CDD" id="cd06225">
    <property type="entry name" value="HAMP"/>
    <property type="match status" value="1"/>
</dbReference>
<proteinExistence type="predicted"/>
<dbReference type="InterPro" id="IPR050428">
    <property type="entry name" value="TCS_sensor_his_kinase"/>
</dbReference>
<name>A0A640ST24_9ACTN</name>
<keyword evidence="4" id="KW-0597">Phosphoprotein</keyword>
<dbReference type="SUPFAM" id="SSF158472">
    <property type="entry name" value="HAMP domain-like"/>
    <property type="match status" value="1"/>
</dbReference>
<keyword evidence="10 11" id="KW-0472">Membrane</keyword>
<dbReference type="Pfam" id="PF02518">
    <property type="entry name" value="HATPase_c"/>
    <property type="match status" value="1"/>
</dbReference>
<dbReference type="SUPFAM" id="SSF47384">
    <property type="entry name" value="Homodimeric domain of signal transducing histidine kinase"/>
    <property type="match status" value="1"/>
</dbReference>
<dbReference type="Gene3D" id="3.30.565.10">
    <property type="entry name" value="Histidine kinase-like ATPase, C-terminal domain"/>
    <property type="match status" value="1"/>
</dbReference>
<feature type="transmembrane region" description="Helical" evidence="11">
    <location>
        <begin position="26"/>
        <end position="49"/>
    </location>
</feature>
<keyword evidence="7 14" id="KW-0418">Kinase</keyword>
<dbReference type="InterPro" id="IPR003661">
    <property type="entry name" value="HisK_dim/P_dom"/>
</dbReference>
<evidence type="ECO:0000256" key="4">
    <source>
        <dbReference type="ARBA" id="ARBA00022553"/>
    </source>
</evidence>
<dbReference type="PANTHER" id="PTHR45436">
    <property type="entry name" value="SENSOR HISTIDINE KINASE YKOH"/>
    <property type="match status" value="1"/>
</dbReference>
<evidence type="ECO:0000256" key="1">
    <source>
        <dbReference type="ARBA" id="ARBA00000085"/>
    </source>
</evidence>
<evidence type="ECO:0000313" key="15">
    <source>
        <dbReference type="Proteomes" id="UP000430079"/>
    </source>
</evidence>
<evidence type="ECO:0000256" key="8">
    <source>
        <dbReference type="ARBA" id="ARBA00022989"/>
    </source>
</evidence>
<dbReference type="SMART" id="SM00387">
    <property type="entry name" value="HATPase_c"/>
    <property type="match status" value="1"/>
</dbReference>
<dbReference type="AlphaFoldDB" id="A0A640ST24"/>
<evidence type="ECO:0000259" key="13">
    <source>
        <dbReference type="PROSITE" id="PS50885"/>
    </source>
</evidence>